<dbReference type="InterPro" id="IPR032675">
    <property type="entry name" value="LRR_dom_sf"/>
</dbReference>
<dbReference type="OMA" id="WEDTRTC"/>
<dbReference type="Pfam" id="PF24758">
    <property type="entry name" value="LRR_At5g56370"/>
    <property type="match status" value="1"/>
</dbReference>
<dbReference type="CDD" id="cd22160">
    <property type="entry name" value="F-box_AtFBL13-like"/>
    <property type="match status" value="1"/>
</dbReference>
<name>A0A087GZ52_ARAAL</name>
<dbReference type="InterPro" id="IPR001810">
    <property type="entry name" value="F-box_dom"/>
</dbReference>
<dbReference type="PANTHER" id="PTHR31293">
    <property type="entry name" value="RNI-LIKE SUPERFAMILY PROTEIN"/>
    <property type="match status" value="1"/>
</dbReference>
<dbReference type="OrthoDB" id="612216at2759"/>
<dbReference type="SMART" id="SM00579">
    <property type="entry name" value="FBD"/>
    <property type="match status" value="1"/>
</dbReference>
<protein>
    <recommendedName>
        <fullName evidence="1">F-box domain-containing protein</fullName>
    </recommendedName>
</protein>
<dbReference type="PROSITE" id="PS50181">
    <property type="entry name" value="FBOX"/>
    <property type="match status" value="1"/>
</dbReference>
<evidence type="ECO:0000259" key="1">
    <source>
        <dbReference type="PROSITE" id="PS50181"/>
    </source>
</evidence>
<evidence type="ECO:0000313" key="3">
    <source>
        <dbReference type="Proteomes" id="UP000029120"/>
    </source>
</evidence>
<feature type="domain" description="F-box" evidence="1">
    <location>
        <begin position="11"/>
        <end position="64"/>
    </location>
</feature>
<dbReference type="InterPro" id="IPR036047">
    <property type="entry name" value="F-box-like_dom_sf"/>
</dbReference>
<dbReference type="Gene3D" id="1.20.1280.50">
    <property type="match status" value="1"/>
</dbReference>
<evidence type="ECO:0000313" key="2">
    <source>
        <dbReference type="EMBL" id="KFK35154.1"/>
    </source>
</evidence>
<dbReference type="Gramene" id="KFK35154">
    <property type="protein sequence ID" value="KFK35154"/>
    <property type="gene ID" value="AALP_AA5G245700"/>
</dbReference>
<dbReference type="Gene3D" id="3.80.10.10">
    <property type="entry name" value="Ribonuclease Inhibitor"/>
    <property type="match status" value="1"/>
</dbReference>
<dbReference type="SUPFAM" id="SSF52047">
    <property type="entry name" value="RNI-like"/>
    <property type="match status" value="1"/>
</dbReference>
<dbReference type="Pfam" id="PF00646">
    <property type="entry name" value="F-box"/>
    <property type="match status" value="1"/>
</dbReference>
<dbReference type="SUPFAM" id="SSF81383">
    <property type="entry name" value="F-box domain"/>
    <property type="match status" value="1"/>
</dbReference>
<dbReference type="AlphaFoldDB" id="A0A087GZ52"/>
<keyword evidence="3" id="KW-1185">Reference proteome</keyword>
<reference evidence="3" key="1">
    <citation type="journal article" date="2015" name="Nat. Plants">
        <title>Genome expansion of Arabis alpina linked with retrotransposition and reduced symmetric DNA methylation.</title>
        <authorList>
            <person name="Willing E.M."/>
            <person name="Rawat V."/>
            <person name="Mandakova T."/>
            <person name="Maumus F."/>
            <person name="James G.V."/>
            <person name="Nordstroem K.J."/>
            <person name="Becker C."/>
            <person name="Warthmann N."/>
            <person name="Chica C."/>
            <person name="Szarzynska B."/>
            <person name="Zytnicki M."/>
            <person name="Albani M.C."/>
            <person name="Kiefer C."/>
            <person name="Bergonzi S."/>
            <person name="Castaings L."/>
            <person name="Mateos J.L."/>
            <person name="Berns M.C."/>
            <person name="Bujdoso N."/>
            <person name="Piofczyk T."/>
            <person name="de Lorenzo L."/>
            <person name="Barrero-Sicilia C."/>
            <person name="Mateos I."/>
            <person name="Piednoel M."/>
            <person name="Hagmann J."/>
            <person name="Chen-Min-Tao R."/>
            <person name="Iglesias-Fernandez R."/>
            <person name="Schuster S.C."/>
            <person name="Alonso-Blanco C."/>
            <person name="Roudier F."/>
            <person name="Carbonero P."/>
            <person name="Paz-Ares J."/>
            <person name="Davis S.J."/>
            <person name="Pecinka A."/>
            <person name="Quesneville H."/>
            <person name="Colot V."/>
            <person name="Lysak M.A."/>
            <person name="Weigel D."/>
            <person name="Coupland G."/>
            <person name="Schneeberger K."/>
        </authorList>
    </citation>
    <scope>NUCLEOTIDE SEQUENCE [LARGE SCALE GENOMIC DNA]</scope>
    <source>
        <strain evidence="3">cv. Pajares</strain>
    </source>
</reference>
<proteinExistence type="predicted"/>
<dbReference type="InterPro" id="IPR055411">
    <property type="entry name" value="LRR_FXL15/At3g58940/PEG3-like"/>
</dbReference>
<dbReference type="InterPro" id="IPR055294">
    <property type="entry name" value="FBL60-like"/>
</dbReference>
<sequence length="573" mass="64731">MNSKKMDIGSKDLISNLPEALIGHILSFLPTKDAALTSVLSKRWRHMLAFVPNLDFDDEDYEDYNRYDMSPLKRLKMLTSFQVFVDRVLALQGNAPVNKFSLSCELGVEPSSVNRWLSNVLERGVLDLDLYVSLEDGYPLLLSQVLMSKTLVRLKVEGTTDFSTDVGEVFLPKLKTLYLDDLAFNDEGGAAFAKLTSGCHVLEELVMIDIVFYCDFFLVSNPTLKRLKVRLDFTDQKPNTVSFDTPNLVYLEFTDTVGAKYPKANFDSLVEANLDLRMRHYQDEDEPAGDSEDSTNLIMEIYNVKILYLSGATLEVLALCCKAIPIFSNLIRLTIDTHEEVQWEFLPKLLENCPNLETLVFGVLSTIHCKPWEDTRTCLSSSPVKMLKSEPADDSVDATNLFMGICNVEILYLSGATLEILASCCKAIPVFTNLIHLNINTHGNIQWKSLPKLLVNCPNLETLVLEGLNYIGTIHCKPWEDTRTCLSSSPVKMLKVLRFGQINLLEKVDVIDKQKEVIKYLLETMPNLEQVMIYYDTSFDDDPSILSTELQMLEKVASPKCKIQVISANIRFS</sequence>
<dbReference type="Proteomes" id="UP000029120">
    <property type="component" value="Chromosome 5"/>
</dbReference>
<accession>A0A087GZ52</accession>
<gene>
    <name evidence="2" type="ordered locus">AALP_Aa5g245700</name>
</gene>
<dbReference type="InterPro" id="IPR053781">
    <property type="entry name" value="F-box_AtFBL13-like"/>
</dbReference>
<dbReference type="PANTHER" id="PTHR31293:SF16">
    <property type="entry name" value="RNI-LIKE SUPERFAMILY PROTEIN"/>
    <property type="match status" value="1"/>
</dbReference>
<organism evidence="2 3">
    <name type="scientific">Arabis alpina</name>
    <name type="common">Alpine rock-cress</name>
    <dbReference type="NCBI Taxonomy" id="50452"/>
    <lineage>
        <taxon>Eukaryota</taxon>
        <taxon>Viridiplantae</taxon>
        <taxon>Streptophyta</taxon>
        <taxon>Embryophyta</taxon>
        <taxon>Tracheophyta</taxon>
        <taxon>Spermatophyta</taxon>
        <taxon>Magnoliopsida</taxon>
        <taxon>eudicotyledons</taxon>
        <taxon>Gunneridae</taxon>
        <taxon>Pentapetalae</taxon>
        <taxon>rosids</taxon>
        <taxon>malvids</taxon>
        <taxon>Brassicales</taxon>
        <taxon>Brassicaceae</taxon>
        <taxon>Arabideae</taxon>
        <taxon>Arabis</taxon>
    </lineage>
</organism>
<dbReference type="InterPro" id="IPR006566">
    <property type="entry name" value="FBD"/>
</dbReference>
<dbReference type="EMBL" id="CM002873">
    <property type="protein sequence ID" value="KFK35154.1"/>
    <property type="molecule type" value="Genomic_DNA"/>
</dbReference>